<comment type="similarity">
    <text evidence="1">Belongs to the peptidase S9A family.</text>
</comment>
<evidence type="ECO:0000313" key="7">
    <source>
        <dbReference type="EMBL" id="GGL51080.1"/>
    </source>
</evidence>
<comment type="caution">
    <text evidence="7">The sequence shown here is derived from an EMBL/GenBank/DDBJ whole genome shotgun (WGS) entry which is preliminary data.</text>
</comment>
<feature type="domain" description="Peptidase S9 prolyl oligopeptidase catalytic" evidence="5">
    <location>
        <begin position="500"/>
        <end position="716"/>
    </location>
</feature>
<evidence type="ECO:0000313" key="8">
    <source>
        <dbReference type="Proteomes" id="UP000613840"/>
    </source>
</evidence>
<dbReference type="EMBL" id="BMMZ01000001">
    <property type="protein sequence ID" value="GGL51080.1"/>
    <property type="molecule type" value="Genomic_DNA"/>
</dbReference>
<dbReference type="InterPro" id="IPR029058">
    <property type="entry name" value="AB_hydrolase_fold"/>
</dbReference>
<dbReference type="InterPro" id="IPR002471">
    <property type="entry name" value="Pept_S9_AS"/>
</dbReference>
<evidence type="ECO:0000259" key="5">
    <source>
        <dbReference type="Pfam" id="PF00326"/>
    </source>
</evidence>
<dbReference type="InterPro" id="IPR051543">
    <property type="entry name" value="Serine_Peptidase_S9A"/>
</dbReference>
<sequence>MTAQDTHIAATEPPIAERRSFIRTHHGDTFDDPYEWLRDKNDPAVISYLEAENSYTEEQTRHLDGLREEIFTDIRSRTKETDLSVPSYTSHLPGPDGEAPAYWYYQRTIEGGEYPIFCRAPAADPQTPPDIAADIPGEEVLLDSNAEAGDNEFFSLGAFSVSPGGGLLAYAVDLMGNERYQLRLRNLVTGEQLPDVISDVAYGLAWAGDDQLFYTRADDAWRPFQIFRHALGTDSSTDPVIFAEPDERYWVSVGNSRDREWIVIHAGSKLTTEVRLLSSGDPTAEPRIVAPRRQGVEYEVEPAGDRLLILHNDGGAEDFALAQAPLDASSHEQWQTVLDHQPGVRLDEVDAYADFVVVGLRRNGLTGVHIIPRDGIGDLGEGWDIEFAEPLYTVGSFSGSEYATGLVRLSYTSLVTPGSVYDYRVADRELILRKITPVLAHPTKGAYRPEGYVQVRDWATAQDGTKIPISIVYAKDTPIDGSAPALIYGYGSYEASMDPSFQIARLSLLDRGFVYAIAHIRGGGEMGRAWYSGGRTTTKINTFTDFVDAARYLVSAGYTSADRLAARGASAGGLLMGAVANLAPDAFRAIHAGVPFVDPLTSILMPELPLTVTEWEEWGDPLHDPEIYAYMKSYSPYENVEAKDYPAILATTSLNDTRVLFTEPAKWIAALRHTATNGPDRPILLKTEMQAGHGGVSGRYQGWKETAFEFAWLIDQVS</sequence>
<evidence type="ECO:0000256" key="2">
    <source>
        <dbReference type="ARBA" id="ARBA00022670"/>
    </source>
</evidence>
<dbReference type="PRINTS" id="PR00862">
    <property type="entry name" value="PROLIGOPTASE"/>
</dbReference>
<dbReference type="InterPro" id="IPR002470">
    <property type="entry name" value="Peptidase_S9A"/>
</dbReference>
<dbReference type="Gene3D" id="2.130.10.120">
    <property type="entry name" value="Prolyl oligopeptidase, N-terminal domain"/>
    <property type="match status" value="1"/>
</dbReference>
<dbReference type="GO" id="GO:0004252">
    <property type="term" value="F:serine-type endopeptidase activity"/>
    <property type="evidence" value="ECO:0007669"/>
    <property type="project" value="InterPro"/>
</dbReference>
<evidence type="ECO:0000256" key="1">
    <source>
        <dbReference type="ARBA" id="ARBA00005228"/>
    </source>
</evidence>
<accession>A0A917S129</accession>
<dbReference type="RefSeq" id="WP_229669648.1">
    <property type="nucleotide sequence ID" value="NZ_BMMZ01000001.1"/>
</dbReference>
<dbReference type="SUPFAM" id="SSF53474">
    <property type="entry name" value="alpha/beta-Hydrolases"/>
    <property type="match status" value="1"/>
</dbReference>
<dbReference type="GO" id="GO:0006508">
    <property type="term" value="P:proteolysis"/>
    <property type="evidence" value="ECO:0007669"/>
    <property type="project" value="UniProtKB-KW"/>
</dbReference>
<dbReference type="AlphaFoldDB" id="A0A917S129"/>
<evidence type="ECO:0000256" key="3">
    <source>
        <dbReference type="ARBA" id="ARBA00022801"/>
    </source>
</evidence>
<reference evidence="7" key="2">
    <citation type="submission" date="2020-09" db="EMBL/GenBank/DDBJ databases">
        <authorList>
            <person name="Sun Q."/>
            <person name="Zhou Y."/>
        </authorList>
    </citation>
    <scope>NUCLEOTIDE SEQUENCE</scope>
    <source>
        <strain evidence="7">CGMCC 4.7306</strain>
    </source>
</reference>
<dbReference type="Pfam" id="PF02897">
    <property type="entry name" value="Peptidase_S9_N"/>
    <property type="match status" value="1"/>
</dbReference>
<keyword evidence="8" id="KW-1185">Reference proteome</keyword>
<organism evidence="7 8">
    <name type="scientific">Microlunatus endophyticus</name>
    <dbReference type="NCBI Taxonomy" id="1716077"/>
    <lineage>
        <taxon>Bacteria</taxon>
        <taxon>Bacillati</taxon>
        <taxon>Actinomycetota</taxon>
        <taxon>Actinomycetes</taxon>
        <taxon>Propionibacteriales</taxon>
        <taxon>Propionibacteriaceae</taxon>
        <taxon>Microlunatus</taxon>
    </lineage>
</organism>
<reference evidence="7" key="1">
    <citation type="journal article" date="2014" name="Int. J. Syst. Evol. Microbiol.">
        <title>Complete genome sequence of Corynebacterium casei LMG S-19264T (=DSM 44701T), isolated from a smear-ripened cheese.</title>
        <authorList>
            <consortium name="US DOE Joint Genome Institute (JGI-PGF)"/>
            <person name="Walter F."/>
            <person name="Albersmeier A."/>
            <person name="Kalinowski J."/>
            <person name="Ruckert C."/>
        </authorList>
    </citation>
    <scope>NUCLEOTIDE SEQUENCE</scope>
    <source>
        <strain evidence="7">CGMCC 4.7306</strain>
    </source>
</reference>
<protein>
    <submittedName>
        <fullName evidence="7">Oligopeptidase B</fullName>
    </submittedName>
</protein>
<dbReference type="Gene3D" id="3.40.50.1820">
    <property type="entry name" value="alpha/beta hydrolase"/>
    <property type="match status" value="1"/>
</dbReference>
<dbReference type="PROSITE" id="PS00708">
    <property type="entry name" value="PRO_ENDOPEP_SER"/>
    <property type="match status" value="1"/>
</dbReference>
<dbReference type="InterPro" id="IPR001375">
    <property type="entry name" value="Peptidase_S9_cat"/>
</dbReference>
<proteinExistence type="inferred from homology"/>
<keyword evidence="3" id="KW-0378">Hydrolase</keyword>
<evidence type="ECO:0000256" key="4">
    <source>
        <dbReference type="ARBA" id="ARBA00022825"/>
    </source>
</evidence>
<dbReference type="PANTHER" id="PTHR11757:SF19">
    <property type="entry name" value="PROLYL ENDOPEPTIDASE-LIKE"/>
    <property type="match status" value="1"/>
</dbReference>
<dbReference type="InterPro" id="IPR023302">
    <property type="entry name" value="Pept_S9A_N"/>
</dbReference>
<name>A0A917S129_9ACTN</name>
<dbReference type="Proteomes" id="UP000613840">
    <property type="component" value="Unassembled WGS sequence"/>
</dbReference>
<feature type="domain" description="Peptidase S9A N-terminal" evidence="6">
    <location>
        <begin position="13"/>
        <end position="432"/>
    </location>
</feature>
<keyword evidence="2" id="KW-0645">Protease</keyword>
<dbReference type="Pfam" id="PF00326">
    <property type="entry name" value="Peptidase_S9"/>
    <property type="match status" value="1"/>
</dbReference>
<dbReference type="SUPFAM" id="SSF50993">
    <property type="entry name" value="Peptidase/esterase 'gauge' domain"/>
    <property type="match status" value="1"/>
</dbReference>
<evidence type="ECO:0000259" key="6">
    <source>
        <dbReference type="Pfam" id="PF02897"/>
    </source>
</evidence>
<keyword evidence="4" id="KW-0720">Serine protease</keyword>
<gene>
    <name evidence="7" type="primary">ptrB</name>
    <name evidence="7" type="ORF">GCM10011575_06710</name>
</gene>
<dbReference type="PANTHER" id="PTHR11757">
    <property type="entry name" value="PROTEASE FAMILY S9A OLIGOPEPTIDASE"/>
    <property type="match status" value="1"/>
</dbReference>